<comment type="caution">
    <text evidence="2">The sequence shown here is derived from an EMBL/GenBank/DDBJ whole genome shotgun (WGS) entry which is preliminary data.</text>
</comment>
<keyword evidence="3" id="KW-1185">Reference proteome</keyword>
<proteinExistence type="predicted"/>
<evidence type="ECO:0000313" key="3">
    <source>
        <dbReference type="Proteomes" id="UP001559025"/>
    </source>
</evidence>
<protein>
    <recommendedName>
        <fullName evidence="4">Periplasmic protein-like protein</fullName>
    </recommendedName>
</protein>
<dbReference type="InterPro" id="IPR029045">
    <property type="entry name" value="ClpP/crotonase-like_dom_sf"/>
</dbReference>
<evidence type="ECO:0008006" key="4">
    <source>
        <dbReference type="Google" id="ProtNLM"/>
    </source>
</evidence>
<reference evidence="2 3" key="1">
    <citation type="submission" date="2024-01" db="EMBL/GenBank/DDBJ databases">
        <title>New evidence supports the origin of RcGTA from prophage.</title>
        <authorList>
            <person name="Xu Y."/>
            <person name="Liu B."/>
            <person name="Chen F."/>
        </authorList>
    </citation>
    <scope>NUCLEOTIDE SEQUENCE [LARGE SCALE GENOMIC DNA]</scope>
    <source>
        <strain evidence="2 3">CBW1107-2</strain>
    </source>
</reference>
<sequence>MSEHQATIGGQPRHNMFMRYIERFDDGEIARWAFRGLLAGAIVVIGLDLKALYDDRLMLDPTATGTTVIVEPVLPPAVRPGSEGQPTLDPRENVTADDDAMRRPLRFELHSGGVMSAEGSIDVGAAQRFAAEMEARGEYVKKLTLNSPGGSLDDAMAMARLVREQGIATEVPDGALCASSCPLVLAGGAVRSVGEKAAVGLHQFYAATKGPNDPAQAMSDAQATAARIARYLSEMDVDPALWLHALDTPPQALYYLSAEEMTRYRLTTGGATLASR</sequence>
<evidence type="ECO:0000313" key="2">
    <source>
        <dbReference type="EMBL" id="MEX4005918.1"/>
    </source>
</evidence>
<name>A0ABV3WMN6_9HYPH</name>
<gene>
    <name evidence="2" type="ORF">V1479_01305</name>
</gene>
<feature type="region of interest" description="Disordered" evidence="1">
    <location>
        <begin position="75"/>
        <end position="94"/>
    </location>
</feature>
<dbReference type="EMBL" id="JAZHFV010000001">
    <property type="protein sequence ID" value="MEX4005918.1"/>
    <property type="molecule type" value="Genomic_DNA"/>
</dbReference>
<dbReference type="SUPFAM" id="SSF52096">
    <property type="entry name" value="ClpP/crotonase"/>
    <property type="match status" value="1"/>
</dbReference>
<dbReference type="Proteomes" id="UP001559025">
    <property type="component" value="Unassembled WGS sequence"/>
</dbReference>
<evidence type="ECO:0000256" key="1">
    <source>
        <dbReference type="SAM" id="MobiDB-lite"/>
    </source>
</evidence>
<organism evidence="2 3">
    <name type="scientific">Neoaquamicrobium sediminum</name>
    <dbReference type="NCBI Taxonomy" id="1849104"/>
    <lineage>
        <taxon>Bacteria</taxon>
        <taxon>Pseudomonadati</taxon>
        <taxon>Pseudomonadota</taxon>
        <taxon>Alphaproteobacteria</taxon>
        <taxon>Hyphomicrobiales</taxon>
        <taxon>Phyllobacteriaceae</taxon>
        <taxon>Neoaquamicrobium</taxon>
    </lineage>
</organism>
<dbReference type="Gene3D" id="3.90.226.10">
    <property type="entry name" value="2-enoyl-CoA Hydratase, Chain A, domain 1"/>
    <property type="match status" value="1"/>
</dbReference>
<accession>A0ABV3WMN6</accession>
<dbReference type="RefSeq" id="WP_368801326.1">
    <property type="nucleotide sequence ID" value="NZ_JAZHFV010000001.1"/>
</dbReference>